<dbReference type="AlphaFoldDB" id="A0AAV9D0B9"/>
<evidence type="ECO:0000256" key="4">
    <source>
        <dbReference type="ARBA" id="ARBA00022723"/>
    </source>
</evidence>
<comment type="catalytic activity">
    <reaction evidence="1">
        <text>S-ubiquitinyl-[E2 ubiquitin-conjugating enzyme]-L-cysteine + [acceptor protein]-L-lysine = [E2 ubiquitin-conjugating enzyme]-L-cysteine + N(6)-ubiquitinyl-[acceptor protein]-L-lysine.</text>
        <dbReference type="EC" id="2.3.2.27"/>
    </reaction>
</comment>
<dbReference type="FunFam" id="3.30.40.10:FF:000022">
    <property type="entry name" value="E3 ubiquitin-protein ligase RING1-like"/>
    <property type="match status" value="1"/>
</dbReference>
<evidence type="ECO:0000256" key="2">
    <source>
        <dbReference type="ARBA" id="ARBA00012483"/>
    </source>
</evidence>
<comment type="caution">
    <text evidence="11">The sequence shown here is derived from an EMBL/GenBank/DDBJ whole genome shotgun (WGS) entry which is preliminary data.</text>
</comment>
<feature type="domain" description="RING-type" evidence="10">
    <location>
        <begin position="210"/>
        <end position="251"/>
    </location>
</feature>
<evidence type="ECO:0000256" key="3">
    <source>
        <dbReference type="ARBA" id="ARBA00022679"/>
    </source>
</evidence>
<dbReference type="Gene3D" id="3.30.40.10">
    <property type="entry name" value="Zinc/RING finger domain, C3HC4 (zinc finger)"/>
    <property type="match status" value="1"/>
</dbReference>
<evidence type="ECO:0000256" key="6">
    <source>
        <dbReference type="ARBA" id="ARBA00022786"/>
    </source>
</evidence>
<proteinExistence type="predicted"/>
<accession>A0AAV9D0B9</accession>
<gene>
    <name evidence="11" type="primary">RING1</name>
    <name evidence="11" type="ORF">QJS10_CPA16g01143</name>
</gene>
<dbReference type="GO" id="GO:0008270">
    <property type="term" value="F:zinc ion binding"/>
    <property type="evidence" value="ECO:0007669"/>
    <property type="project" value="UniProtKB-KW"/>
</dbReference>
<evidence type="ECO:0000313" key="11">
    <source>
        <dbReference type="EMBL" id="KAK1294635.1"/>
    </source>
</evidence>
<reference evidence="11" key="2">
    <citation type="submission" date="2023-06" db="EMBL/GenBank/DDBJ databases">
        <authorList>
            <person name="Ma L."/>
            <person name="Liu K.-W."/>
            <person name="Li Z."/>
            <person name="Hsiao Y.-Y."/>
            <person name="Qi Y."/>
            <person name="Fu T."/>
            <person name="Tang G."/>
            <person name="Zhang D."/>
            <person name="Sun W.-H."/>
            <person name="Liu D.-K."/>
            <person name="Li Y."/>
            <person name="Chen G.-Z."/>
            <person name="Liu X.-D."/>
            <person name="Liao X.-Y."/>
            <person name="Jiang Y.-T."/>
            <person name="Yu X."/>
            <person name="Hao Y."/>
            <person name="Huang J."/>
            <person name="Zhao X.-W."/>
            <person name="Ke S."/>
            <person name="Chen Y.-Y."/>
            <person name="Wu W.-L."/>
            <person name="Hsu J.-L."/>
            <person name="Lin Y.-F."/>
            <person name="Huang M.-D."/>
            <person name="Li C.-Y."/>
            <person name="Huang L."/>
            <person name="Wang Z.-W."/>
            <person name="Zhao X."/>
            <person name="Zhong W.-Y."/>
            <person name="Peng D.-H."/>
            <person name="Ahmad S."/>
            <person name="Lan S."/>
            <person name="Zhang J.-S."/>
            <person name="Tsai W.-C."/>
            <person name="Van De Peer Y."/>
            <person name="Liu Z.-J."/>
        </authorList>
    </citation>
    <scope>NUCLEOTIDE SEQUENCE</scope>
    <source>
        <strain evidence="11">CP</strain>
        <tissue evidence="11">Leaves</tissue>
    </source>
</reference>
<keyword evidence="3" id="KW-0808">Transferase</keyword>
<protein>
    <recommendedName>
        <fullName evidence="2">RING-type E3 ubiquitin transferase</fullName>
        <ecNumber evidence="2">2.3.2.27</ecNumber>
    </recommendedName>
</protein>
<keyword evidence="5 8" id="KW-0863">Zinc-finger</keyword>
<dbReference type="InterPro" id="IPR013083">
    <property type="entry name" value="Znf_RING/FYVE/PHD"/>
</dbReference>
<dbReference type="GO" id="GO:0016567">
    <property type="term" value="P:protein ubiquitination"/>
    <property type="evidence" value="ECO:0007669"/>
    <property type="project" value="TreeGrafter"/>
</dbReference>
<evidence type="ECO:0000313" key="12">
    <source>
        <dbReference type="Proteomes" id="UP001180020"/>
    </source>
</evidence>
<feature type="compositionally biased region" description="Polar residues" evidence="9">
    <location>
        <begin position="261"/>
        <end position="271"/>
    </location>
</feature>
<dbReference type="Pfam" id="PF13639">
    <property type="entry name" value="zf-RING_2"/>
    <property type="match status" value="1"/>
</dbReference>
<feature type="region of interest" description="Disordered" evidence="9">
    <location>
        <begin position="258"/>
        <end position="277"/>
    </location>
</feature>
<dbReference type="SMART" id="SM00184">
    <property type="entry name" value="RING"/>
    <property type="match status" value="1"/>
</dbReference>
<feature type="region of interest" description="Disordered" evidence="9">
    <location>
        <begin position="293"/>
        <end position="330"/>
    </location>
</feature>
<dbReference type="InterPro" id="IPR039525">
    <property type="entry name" value="RNF126-like_zinc-ribbon"/>
</dbReference>
<dbReference type="GO" id="GO:0061630">
    <property type="term" value="F:ubiquitin protein ligase activity"/>
    <property type="evidence" value="ECO:0007669"/>
    <property type="project" value="UniProtKB-EC"/>
</dbReference>
<feature type="compositionally biased region" description="Low complexity" evidence="9">
    <location>
        <begin position="300"/>
        <end position="310"/>
    </location>
</feature>
<dbReference type="EC" id="2.3.2.27" evidence="2"/>
<evidence type="ECO:0000259" key="10">
    <source>
        <dbReference type="PROSITE" id="PS50089"/>
    </source>
</evidence>
<dbReference type="EMBL" id="JAUJYO010000016">
    <property type="protein sequence ID" value="KAK1294635.1"/>
    <property type="molecule type" value="Genomic_DNA"/>
</dbReference>
<keyword evidence="7" id="KW-0862">Zinc</keyword>
<keyword evidence="4" id="KW-0479">Metal-binding</keyword>
<evidence type="ECO:0000256" key="7">
    <source>
        <dbReference type="ARBA" id="ARBA00022833"/>
    </source>
</evidence>
<dbReference type="PROSITE" id="PS50089">
    <property type="entry name" value="ZF_RING_2"/>
    <property type="match status" value="1"/>
</dbReference>
<dbReference type="Pfam" id="PF14369">
    <property type="entry name" value="Zn_ribbon_19"/>
    <property type="match status" value="1"/>
</dbReference>
<evidence type="ECO:0000256" key="9">
    <source>
        <dbReference type="SAM" id="MobiDB-lite"/>
    </source>
</evidence>
<dbReference type="SUPFAM" id="SSF57850">
    <property type="entry name" value="RING/U-box"/>
    <property type="match status" value="1"/>
</dbReference>
<evidence type="ECO:0000256" key="5">
    <source>
        <dbReference type="ARBA" id="ARBA00022771"/>
    </source>
</evidence>
<reference evidence="11" key="1">
    <citation type="journal article" date="2023" name="Nat. Commun.">
        <title>Diploid and tetraploid genomes of Acorus and the evolution of monocots.</title>
        <authorList>
            <person name="Ma L."/>
            <person name="Liu K.W."/>
            <person name="Li Z."/>
            <person name="Hsiao Y.Y."/>
            <person name="Qi Y."/>
            <person name="Fu T."/>
            <person name="Tang G.D."/>
            <person name="Zhang D."/>
            <person name="Sun W.H."/>
            <person name="Liu D.K."/>
            <person name="Li Y."/>
            <person name="Chen G.Z."/>
            <person name="Liu X.D."/>
            <person name="Liao X.Y."/>
            <person name="Jiang Y.T."/>
            <person name="Yu X."/>
            <person name="Hao Y."/>
            <person name="Huang J."/>
            <person name="Zhao X.W."/>
            <person name="Ke S."/>
            <person name="Chen Y.Y."/>
            <person name="Wu W.L."/>
            <person name="Hsu J.L."/>
            <person name="Lin Y.F."/>
            <person name="Huang M.D."/>
            <person name="Li C.Y."/>
            <person name="Huang L."/>
            <person name="Wang Z.W."/>
            <person name="Zhao X."/>
            <person name="Zhong W.Y."/>
            <person name="Peng D.H."/>
            <person name="Ahmad S."/>
            <person name="Lan S."/>
            <person name="Zhang J.S."/>
            <person name="Tsai W.C."/>
            <person name="Van de Peer Y."/>
            <person name="Liu Z.J."/>
        </authorList>
    </citation>
    <scope>NUCLEOTIDE SEQUENCE</scope>
    <source>
        <strain evidence="11">CP</strain>
    </source>
</reference>
<keyword evidence="6" id="KW-0833">Ubl conjugation pathway</keyword>
<dbReference type="GO" id="GO:0005737">
    <property type="term" value="C:cytoplasm"/>
    <property type="evidence" value="ECO:0007669"/>
    <property type="project" value="TreeGrafter"/>
</dbReference>
<organism evidence="11 12">
    <name type="scientific">Acorus calamus</name>
    <name type="common">Sweet flag</name>
    <dbReference type="NCBI Taxonomy" id="4465"/>
    <lineage>
        <taxon>Eukaryota</taxon>
        <taxon>Viridiplantae</taxon>
        <taxon>Streptophyta</taxon>
        <taxon>Embryophyta</taxon>
        <taxon>Tracheophyta</taxon>
        <taxon>Spermatophyta</taxon>
        <taxon>Magnoliopsida</taxon>
        <taxon>Liliopsida</taxon>
        <taxon>Acoraceae</taxon>
        <taxon>Acorus</taxon>
    </lineage>
</organism>
<dbReference type="Proteomes" id="UP001180020">
    <property type="component" value="Unassembled WGS sequence"/>
</dbReference>
<dbReference type="InterPro" id="IPR001841">
    <property type="entry name" value="Znf_RING"/>
</dbReference>
<evidence type="ECO:0000256" key="8">
    <source>
        <dbReference type="PROSITE-ProRule" id="PRU00175"/>
    </source>
</evidence>
<name>A0AAV9D0B9_ACOCL</name>
<sequence>MSGIKNLGKRNRCWVVHCKTKRRSERIPFSHSVSISWSSSSHHSQCLQLKMSSTENTHWCYRCKQLISPRGPNPVCPNCDDGFILDLNEEERSPRDRLMDAFMAAMRPRETTYHRRPVPPPDHPVAGFGAGPWLIFRGQIPSSSNGGLEALFNGGSGNIRDYFIGPGLDELIEQLTRNNRRGPAPASRSSIDAMPRIQISQRHIRADPHCPVCKERFELGCEAREMACKHLYHSDCIVPWLVQHNSCPVCRVELPPRGANARSSNPSSTGGESQGRRNMFSSFWPFRSSNLTDLSESRNESGGSSSAATTPSVQDDHRDRSGYSGWPFNY</sequence>
<keyword evidence="12" id="KW-1185">Reference proteome</keyword>
<dbReference type="PANTHER" id="PTHR15710">
    <property type="entry name" value="E3 UBIQUITIN-PROTEIN LIGASE PRAJA"/>
    <property type="match status" value="1"/>
</dbReference>
<evidence type="ECO:0000256" key="1">
    <source>
        <dbReference type="ARBA" id="ARBA00000900"/>
    </source>
</evidence>
<dbReference type="PANTHER" id="PTHR15710:SF34">
    <property type="entry name" value="E3 UBIQUITIN-PROTEIN LIGASE RHC1A-RELATED"/>
    <property type="match status" value="1"/>
</dbReference>